<feature type="compositionally biased region" description="Basic and acidic residues" evidence="2">
    <location>
        <begin position="112"/>
        <end position="134"/>
    </location>
</feature>
<name>A0AAE0MKV6_9PEZI</name>
<sequence>MSKSSLSKKRERAPEDDVPAGEVQDAKVLKKNKTDATGKAKVTKEEPLESVTASADEEAVKPKKEKKDKKEKKERTEKKEKADKPVKVEEEETTAAKPKKEKKDKKGKKEKKSAAKDEVVAEVKKEEEEETVKPKKEKKDKKDKSEKKEKKDKKSKKSKDDADTPATADVEMTDAAAPAQEETKKSKKDKKKSKKDAPATDDAHQAPTTQDEEAAAAATEADAAAASSKNSRFICFIGNLPFTATAESIKAHFASVHPISVRLLTERDNPSKSRGIAFVEFGRFDHMKTCLEKFHHTEFDDKLSPARKINVELTAGGGGKTKQREEKIKEKNRKLNEERINRVHNQAAAKLAKDGKEEAPKEVSVEDIKMQEQRDEQDIHPSRRAIVPFNAENAKNAGSFDDEYDNQDKGGYGNKRSFGGGRGGRGGRGRGGRGGRGGGGRGRR</sequence>
<keyword evidence="1" id="KW-0694">RNA-binding</keyword>
<dbReference type="AlphaFoldDB" id="A0AAE0MKV6"/>
<dbReference type="SUPFAM" id="SSF54928">
    <property type="entry name" value="RNA-binding domain, RBD"/>
    <property type="match status" value="1"/>
</dbReference>
<feature type="domain" description="RRM" evidence="3">
    <location>
        <begin position="233"/>
        <end position="316"/>
    </location>
</feature>
<dbReference type="Gene3D" id="3.30.70.330">
    <property type="match status" value="1"/>
</dbReference>
<feature type="compositionally biased region" description="Basic residues" evidence="2">
    <location>
        <begin position="185"/>
        <end position="194"/>
    </location>
</feature>
<evidence type="ECO:0000256" key="1">
    <source>
        <dbReference type="PROSITE-ProRule" id="PRU00176"/>
    </source>
</evidence>
<dbReference type="GO" id="GO:0003723">
    <property type="term" value="F:RNA binding"/>
    <property type="evidence" value="ECO:0007669"/>
    <property type="project" value="UniProtKB-UniRule"/>
</dbReference>
<reference evidence="4" key="1">
    <citation type="journal article" date="2023" name="Mol. Phylogenet. Evol.">
        <title>Genome-scale phylogeny and comparative genomics of the fungal order Sordariales.</title>
        <authorList>
            <person name="Hensen N."/>
            <person name="Bonometti L."/>
            <person name="Westerberg I."/>
            <person name="Brannstrom I.O."/>
            <person name="Guillou S."/>
            <person name="Cros-Aarteil S."/>
            <person name="Calhoun S."/>
            <person name="Haridas S."/>
            <person name="Kuo A."/>
            <person name="Mondo S."/>
            <person name="Pangilinan J."/>
            <person name="Riley R."/>
            <person name="LaButti K."/>
            <person name="Andreopoulos B."/>
            <person name="Lipzen A."/>
            <person name="Chen C."/>
            <person name="Yan M."/>
            <person name="Daum C."/>
            <person name="Ng V."/>
            <person name="Clum A."/>
            <person name="Steindorff A."/>
            <person name="Ohm R.A."/>
            <person name="Martin F."/>
            <person name="Silar P."/>
            <person name="Natvig D.O."/>
            <person name="Lalanne C."/>
            <person name="Gautier V."/>
            <person name="Ament-Velasquez S.L."/>
            <person name="Kruys A."/>
            <person name="Hutchinson M.I."/>
            <person name="Powell A.J."/>
            <person name="Barry K."/>
            <person name="Miller A.N."/>
            <person name="Grigoriev I.V."/>
            <person name="Debuchy R."/>
            <person name="Gladieux P."/>
            <person name="Hiltunen Thoren M."/>
            <person name="Johannesson H."/>
        </authorList>
    </citation>
    <scope>NUCLEOTIDE SEQUENCE</scope>
    <source>
        <strain evidence="4">SMH4131-1</strain>
    </source>
</reference>
<feature type="compositionally biased region" description="Gly residues" evidence="2">
    <location>
        <begin position="410"/>
        <end position="424"/>
    </location>
</feature>
<feature type="compositionally biased region" description="Low complexity" evidence="2">
    <location>
        <begin position="205"/>
        <end position="220"/>
    </location>
</feature>
<dbReference type="SMART" id="SM00360">
    <property type="entry name" value="RRM"/>
    <property type="match status" value="1"/>
</dbReference>
<feature type="region of interest" description="Disordered" evidence="2">
    <location>
        <begin position="1"/>
        <end position="220"/>
    </location>
</feature>
<comment type="caution">
    <text evidence="4">The sequence shown here is derived from an EMBL/GenBank/DDBJ whole genome shotgun (WGS) entry which is preliminary data.</text>
</comment>
<protein>
    <recommendedName>
        <fullName evidence="3">RRM domain-containing protein</fullName>
    </recommendedName>
</protein>
<feature type="region of interest" description="Disordered" evidence="2">
    <location>
        <begin position="347"/>
        <end position="444"/>
    </location>
</feature>
<evidence type="ECO:0000259" key="3">
    <source>
        <dbReference type="PROSITE" id="PS50102"/>
    </source>
</evidence>
<dbReference type="FunFam" id="3.30.70.330:FF:000376">
    <property type="entry name" value="Putative RNA binding protein"/>
    <property type="match status" value="1"/>
</dbReference>
<evidence type="ECO:0000256" key="2">
    <source>
        <dbReference type="SAM" id="MobiDB-lite"/>
    </source>
</evidence>
<feature type="compositionally biased region" description="Basic and acidic residues" evidence="2">
    <location>
        <begin position="351"/>
        <end position="381"/>
    </location>
</feature>
<feature type="compositionally biased region" description="Basic residues" evidence="2">
    <location>
        <begin position="1"/>
        <end position="11"/>
    </location>
</feature>
<gene>
    <name evidence="4" type="ORF">B0T19DRAFT_480791</name>
</gene>
<feature type="compositionally biased region" description="Basic and acidic residues" evidence="2">
    <location>
        <begin position="195"/>
        <end position="204"/>
    </location>
</feature>
<dbReference type="InterPro" id="IPR000504">
    <property type="entry name" value="RRM_dom"/>
</dbReference>
<proteinExistence type="predicted"/>
<dbReference type="EMBL" id="JAUEPO010000001">
    <property type="protein sequence ID" value="KAK3336212.1"/>
    <property type="molecule type" value="Genomic_DNA"/>
</dbReference>
<evidence type="ECO:0000313" key="5">
    <source>
        <dbReference type="Proteomes" id="UP001286456"/>
    </source>
</evidence>
<feature type="compositionally biased region" description="Basic and acidic residues" evidence="2">
    <location>
        <begin position="24"/>
        <end position="47"/>
    </location>
</feature>
<dbReference type="InterPro" id="IPR034228">
    <property type="entry name" value="Nop6_RRM"/>
</dbReference>
<dbReference type="PROSITE" id="PS50102">
    <property type="entry name" value="RRM"/>
    <property type="match status" value="1"/>
</dbReference>
<evidence type="ECO:0000313" key="4">
    <source>
        <dbReference type="EMBL" id="KAK3336212.1"/>
    </source>
</evidence>
<feature type="compositionally biased region" description="Basic residues" evidence="2">
    <location>
        <begin position="97"/>
        <end position="111"/>
    </location>
</feature>
<feature type="compositionally biased region" description="Basic and acidic residues" evidence="2">
    <location>
        <begin position="140"/>
        <end position="149"/>
    </location>
</feature>
<dbReference type="Pfam" id="PF00076">
    <property type="entry name" value="RRM_1"/>
    <property type="match status" value="1"/>
</dbReference>
<dbReference type="InterPro" id="IPR012677">
    <property type="entry name" value="Nucleotide-bd_a/b_plait_sf"/>
</dbReference>
<dbReference type="CDD" id="cd12400">
    <property type="entry name" value="RRM_Nop6"/>
    <property type="match status" value="1"/>
</dbReference>
<feature type="compositionally biased region" description="Basic and acidic residues" evidence="2">
    <location>
        <begin position="71"/>
        <end position="88"/>
    </location>
</feature>
<organism evidence="4 5">
    <name type="scientific">Cercophora scortea</name>
    <dbReference type="NCBI Taxonomy" id="314031"/>
    <lineage>
        <taxon>Eukaryota</taxon>
        <taxon>Fungi</taxon>
        <taxon>Dikarya</taxon>
        <taxon>Ascomycota</taxon>
        <taxon>Pezizomycotina</taxon>
        <taxon>Sordariomycetes</taxon>
        <taxon>Sordariomycetidae</taxon>
        <taxon>Sordariales</taxon>
        <taxon>Lasiosphaeriaceae</taxon>
        <taxon>Cercophora</taxon>
    </lineage>
</organism>
<feature type="compositionally biased region" description="Gly residues" evidence="2">
    <location>
        <begin position="434"/>
        <end position="444"/>
    </location>
</feature>
<dbReference type="Proteomes" id="UP001286456">
    <property type="component" value="Unassembled WGS sequence"/>
</dbReference>
<accession>A0AAE0MKV6</accession>
<dbReference type="InterPro" id="IPR035979">
    <property type="entry name" value="RBD_domain_sf"/>
</dbReference>
<keyword evidence="5" id="KW-1185">Reference proteome</keyword>
<reference evidence="4" key="2">
    <citation type="submission" date="2023-06" db="EMBL/GenBank/DDBJ databases">
        <authorList>
            <consortium name="Lawrence Berkeley National Laboratory"/>
            <person name="Haridas S."/>
            <person name="Hensen N."/>
            <person name="Bonometti L."/>
            <person name="Westerberg I."/>
            <person name="Brannstrom I.O."/>
            <person name="Guillou S."/>
            <person name="Cros-Aarteil S."/>
            <person name="Calhoun S."/>
            <person name="Kuo A."/>
            <person name="Mondo S."/>
            <person name="Pangilinan J."/>
            <person name="Riley R."/>
            <person name="Labutti K."/>
            <person name="Andreopoulos B."/>
            <person name="Lipzen A."/>
            <person name="Chen C."/>
            <person name="Yanf M."/>
            <person name="Daum C."/>
            <person name="Ng V."/>
            <person name="Clum A."/>
            <person name="Steindorff A."/>
            <person name="Ohm R."/>
            <person name="Martin F."/>
            <person name="Silar P."/>
            <person name="Natvig D."/>
            <person name="Lalanne C."/>
            <person name="Gautier V."/>
            <person name="Ament-Velasquez S.L."/>
            <person name="Kruys A."/>
            <person name="Hutchinson M.I."/>
            <person name="Powell A.J."/>
            <person name="Barry K."/>
            <person name="Miller A.N."/>
            <person name="Grigoriev I.V."/>
            <person name="Debuchy R."/>
            <person name="Gladieux P."/>
            <person name="Thoren M.H."/>
            <person name="Johannesson H."/>
        </authorList>
    </citation>
    <scope>NUCLEOTIDE SEQUENCE</scope>
    <source>
        <strain evidence="4">SMH4131-1</strain>
    </source>
</reference>